<dbReference type="Gene3D" id="1.10.10.10">
    <property type="entry name" value="Winged helix-like DNA-binding domain superfamily/Winged helix DNA-binding domain"/>
    <property type="match status" value="1"/>
</dbReference>
<feature type="domain" description="OmpR/PhoB-type" evidence="9">
    <location>
        <begin position="169"/>
        <end position="267"/>
    </location>
</feature>
<dbReference type="PANTHER" id="PTHR48111">
    <property type="entry name" value="REGULATOR OF RPOS"/>
    <property type="match status" value="1"/>
</dbReference>
<dbReference type="CDD" id="cd18159">
    <property type="entry name" value="REC_OmpR_NsrR-like"/>
    <property type="match status" value="1"/>
</dbReference>
<dbReference type="Pfam" id="PF00072">
    <property type="entry name" value="Response_reg"/>
    <property type="match status" value="1"/>
</dbReference>
<reference evidence="10" key="1">
    <citation type="journal article" date="2021" name="PeerJ">
        <title>Extensive microbial diversity within the chicken gut microbiome revealed by metagenomics and culture.</title>
        <authorList>
            <person name="Gilroy R."/>
            <person name="Ravi A."/>
            <person name="Getino M."/>
            <person name="Pursley I."/>
            <person name="Horton D.L."/>
            <person name="Alikhan N.F."/>
            <person name="Baker D."/>
            <person name="Gharbi K."/>
            <person name="Hall N."/>
            <person name="Watson M."/>
            <person name="Adriaenssens E.M."/>
            <person name="Foster-Nyarko E."/>
            <person name="Jarju S."/>
            <person name="Secka A."/>
            <person name="Antonio M."/>
            <person name="Oren A."/>
            <person name="Chaudhuri R.R."/>
            <person name="La Ragione R."/>
            <person name="Hildebrand F."/>
            <person name="Pallen M.J."/>
        </authorList>
    </citation>
    <scope>NUCLEOTIDE SEQUENCE</scope>
    <source>
        <strain evidence="10">1068</strain>
    </source>
</reference>
<dbReference type="GO" id="GO:0032993">
    <property type="term" value="C:protein-DNA complex"/>
    <property type="evidence" value="ECO:0007669"/>
    <property type="project" value="TreeGrafter"/>
</dbReference>
<feature type="modified residue" description="4-aspartylphosphate" evidence="6">
    <location>
        <position position="95"/>
    </location>
</feature>
<dbReference type="InterPro" id="IPR001789">
    <property type="entry name" value="Sig_transdc_resp-reg_receiver"/>
</dbReference>
<dbReference type="Pfam" id="PF00486">
    <property type="entry name" value="Trans_reg_C"/>
    <property type="match status" value="1"/>
</dbReference>
<feature type="DNA-binding region" description="OmpR/PhoB-type" evidence="7">
    <location>
        <begin position="169"/>
        <end position="267"/>
    </location>
</feature>
<dbReference type="GO" id="GO:0000156">
    <property type="term" value="F:phosphorelay response regulator activity"/>
    <property type="evidence" value="ECO:0007669"/>
    <property type="project" value="TreeGrafter"/>
</dbReference>
<dbReference type="Proteomes" id="UP000824056">
    <property type="component" value="Unassembled WGS sequence"/>
</dbReference>
<evidence type="ECO:0000259" key="8">
    <source>
        <dbReference type="PROSITE" id="PS50110"/>
    </source>
</evidence>
<gene>
    <name evidence="10" type="ORF">H9809_03960</name>
</gene>
<name>A0A9D2JSG7_9FIRM</name>
<organism evidence="10 11">
    <name type="scientific">Candidatus Blautia pullicola</name>
    <dbReference type="NCBI Taxonomy" id="2838498"/>
    <lineage>
        <taxon>Bacteria</taxon>
        <taxon>Bacillati</taxon>
        <taxon>Bacillota</taxon>
        <taxon>Clostridia</taxon>
        <taxon>Lachnospirales</taxon>
        <taxon>Lachnospiraceae</taxon>
        <taxon>Blautia</taxon>
    </lineage>
</organism>
<comment type="caution">
    <text evidence="10">The sequence shown here is derived from an EMBL/GenBank/DDBJ whole genome shotgun (WGS) entry which is preliminary data.</text>
</comment>
<dbReference type="SUPFAM" id="SSF46894">
    <property type="entry name" value="C-terminal effector domain of the bipartite response regulators"/>
    <property type="match status" value="1"/>
</dbReference>
<dbReference type="PROSITE" id="PS50110">
    <property type="entry name" value="RESPONSE_REGULATORY"/>
    <property type="match status" value="1"/>
</dbReference>
<sequence length="268" mass="30784">MIKVWLILSAEKEKTPEFTVASCSHRLYNKFLKIKITKAGGIEVYRILIVEDDLGIAEGMKRQMEAWNLEAKCVEDFRNVTEEFTKYQPHLVLLDISLPFYNGYYWCQEIRKRSKVPVVFISSASDNMNIIMAMEMGGDDFLAKPFDQAVMTAKIQAILRRSYDYGGQVQVLEHKGAVLNTEDATLMYQGEKIELTKNEYRILKSLLDQKGRIVSREKLMEKLWESDSFVDENTLSVNVNRLRKKLEAAGLPNFIATKVGMGYLIEEG</sequence>
<dbReference type="GO" id="GO:0005829">
    <property type="term" value="C:cytosol"/>
    <property type="evidence" value="ECO:0007669"/>
    <property type="project" value="TreeGrafter"/>
</dbReference>
<dbReference type="AlphaFoldDB" id="A0A9D2JSG7"/>
<evidence type="ECO:0000256" key="6">
    <source>
        <dbReference type="PROSITE-ProRule" id="PRU00169"/>
    </source>
</evidence>
<evidence type="ECO:0000256" key="3">
    <source>
        <dbReference type="ARBA" id="ARBA00023125"/>
    </source>
</evidence>
<dbReference type="Gene3D" id="3.40.50.2300">
    <property type="match status" value="1"/>
</dbReference>
<evidence type="ECO:0000256" key="1">
    <source>
        <dbReference type="ARBA" id="ARBA00018672"/>
    </source>
</evidence>
<keyword evidence="2" id="KW-0805">Transcription regulation</keyword>
<dbReference type="EMBL" id="DXBG01000096">
    <property type="protein sequence ID" value="HIZ65048.1"/>
    <property type="molecule type" value="Genomic_DNA"/>
</dbReference>
<dbReference type="PANTHER" id="PTHR48111:SF43">
    <property type="entry name" value="STAGE 0 SPORULATION PROTEIN A HOMOLOG"/>
    <property type="match status" value="1"/>
</dbReference>
<protein>
    <recommendedName>
        <fullName evidence="1">Stage 0 sporulation protein A homolog</fullName>
    </recommendedName>
</protein>
<evidence type="ECO:0000313" key="10">
    <source>
        <dbReference type="EMBL" id="HIZ65048.1"/>
    </source>
</evidence>
<comment type="function">
    <text evidence="5">May play the central regulatory role in sporulation. It may be an element of the effector pathway responsible for the activation of sporulation genes in response to nutritional stress. Spo0A may act in concert with spo0H (a sigma factor) to control the expression of some genes that are critical to the sporulation process.</text>
</comment>
<dbReference type="InterPro" id="IPR036388">
    <property type="entry name" value="WH-like_DNA-bd_sf"/>
</dbReference>
<dbReference type="GO" id="GO:0006355">
    <property type="term" value="P:regulation of DNA-templated transcription"/>
    <property type="evidence" value="ECO:0007669"/>
    <property type="project" value="InterPro"/>
</dbReference>
<dbReference type="PROSITE" id="PS51755">
    <property type="entry name" value="OMPR_PHOB"/>
    <property type="match status" value="1"/>
</dbReference>
<proteinExistence type="predicted"/>
<keyword evidence="6" id="KW-0597">Phosphoprotein</keyword>
<dbReference type="SUPFAM" id="SSF52172">
    <property type="entry name" value="CheY-like"/>
    <property type="match status" value="1"/>
</dbReference>
<dbReference type="InterPro" id="IPR011006">
    <property type="entry name" value="CheY-like_superfamily"/>
</dbReference>
<dbReference type="SMART" id="SM00448">
    <property type="entry name" value="REC"/>
    <property type="match status" value="1"/>
</dbReference>
<dbReference type="InterPro" id="IPR016032">
    <property type="entry name" value="Sig_transdc_resp-reg_C-effctor"/>
</dbReference>
<dbReference type="GO" id="GO:0000976">
    <property type="term" value="F:transcription cis-regulatory region binding"/>
    <property type="evidence" value="ECO:0007669"/>
    <property type="project" value="TreeGrafter"/>
</dbReference>
<keyword evidence="4" id="KW-0804">Transcription</keyword>
<evidence type="ECO:0000256" key="4">
    <source>
        <dbReference type="ARBA" id="ARBA00023163"/>
    </source>
</evidence>
<reference evidence="10" key="2">
    <citation type="submission" date="2021-04" db="EMBL/GenBank/DDBJ databases">
        <authorList>
            <person name="Gilroy R."/>
        </authorList>
    </citation>
    <scope>NUCLEOTIDE SEQUENCE</scope>
    <source>
        <strain evidence="10">1068</strain>
    </source>
</reference>
<feature type="domain" description="Response regulatory" evidence="8">
    <location>
        <begin position="46"/>
        <end position="159"/>
    </location>
</feature>
<evidence type="ECO:0000256" key="7">
    <source>
        <dbReference type="PROSITE-ProRule" id="PRU01091"/>
    </source>
</evidence>
<dbReference type="CDD" id="cd00383">
    <property type="entry name" value="trans_reg_C"/>
    <property type="match status" value="1"/>
</dbReference>
<keyword evidence="3 7" id="KW-0238">DNA-binding</keyword>
<evidence type="ECO:0000313" key="11">
    <source>
        <dbReference type="Proteomes" id="UP000824056"/>
    </source>
</evidence>
<accession>A0A9D2JSG7</accession>
<evidence type="ECO:0000256" key="2">
    <source>
        <dbReference type="ARBA" id="ARBA00023015"/>
    </source>
</evidence>
<evidence type="ECO:0000259" key="9">
    <source>
        <dbReference type="PROSITE" id="PS51755"/>
    </source>
</evidence>
<dbReference type="InterPro" id="IPR039420">
    <property type="entry name" value="WalR-like"/>
</dbReference>
<dbReference type="InterPro" id="IPR001867">
    <property type="entry name" value="OmpR/PhoB-type_DNA-bd"/>
</dbReference>
<dbReference type="SMART" id="SM00862">
    <property type="entry name" value="Trans_reg_C"/>
    <property type="match status" value="1"/>
</dbReference>
<evidence type="ECO:0000256" key="5">
    <source>
        <dbReference type="ARBA" id="ARBA00024867"/>
    </source>
</evidence>